<dbReference type="OrthoDB" id="3357408at2759"/>
<accession>A0A5C3MQ43</accession>
<feature type="transmembrane region" description="Helical" evidence="1">
    <location>
        <begin position="133"/>
        <end position="153"/>
    </location>
</feature>
<feature type="transmembrane region" description="Helical" evidence="1">
    <location>
        <begin position="102"/>
        <end position="121"/>
    </location>
</feature>
<feature type="transmembrane region" description="Helical" evidence="1">
    <location>
        <begin position="49"/>
        <end position="71"/>
    </location>
</feature>
<feature type="transmembrane region" description="Helical" evidence="1">
    <location>
        <begin position="173"/>
        <end position="193"/>
    </location>
</feature>
<feature type="transmembrane region" description="Helical" evidence="1">
    <location>
        <begin position="12"/>
        <end position="37"/>
    </location>
</feature>
<evidence type="ECO:0000256" key="1">
    <source>
        <dbReference type="SAM" id="Phobius"/>
    </source>
</evidence>
<evidence type="ECO:0000313" key="3">
    <source>
        <dbReference type="Proteomes" id="UP000305948"/>
    </source>
</evidence>
<dbReference type="AlphaFoldDB" id="A0A5C3MQ43"/>
<gene>
    <name evidence="2" type="ORF">OE88DRAFT_1666705</name>
</gene>
<keyword evidence="3" id="KW-1185">Reference proteome</keyword>
<organism evidence="2 3">
    <name type="scientific">Heliocybe sulcata</name>
    <dbReference type="NCBI Taxonomy" id="5364"/>
    <lineage>
        <taxon>Eukaryota</taxon>
        <taxon>Fungi</taxon>
        <taxon>Dikarya</taxon>
        <taxon>Basidiomycota</taxon>
        <taxon>Agaricomycotina</taxon>
        <taxon>Agaricomycetes</taxon>
        <taxon>Gloeophyllales</taxon>
        <taxon>Gloeophyllaceae</taxon>
        <taxon>Heliocybe</taxon>
    </lineage>
</organism>
<sequence length="326" mass="35908">MLAPFPVDEAQIVAQFMQCIAYGIHIVTFILCIRALVLPRRNKHQKSINVDWSMFICVIAMGIIATLAVAFELLSNIHTFVLYHGPRGTVSEASDISYWPNFWQTILYVLQAALEDGILIYRTYCVFSKDWRIIIVQVVGYVGLLGGSGYFVWQEITAKESETLVGPELRPGMIIYISATLALNLAGTLLIVYKIRSLRSQTASILIGPSPLTHVMRVVIDSGLIYTTWVLVCLVTALARSNALYACITVTGQIIGIAFELIFIRVKQDTALGVPTTTTSLDSGPLQFTASDSSARISRLHIHTVPSMGEKGESSSTFILRAEDMA</sequence>
<feature type="transmembrane region" description="Helical" evidence="1">
    <location>
        <begin position="214"/>
        <end position="237"/>
    </location>
</feature>
<keyword evidence="1" id="KW-1133">Transmembrane helix</keyword>
<keyword evidence="1" id="KW-0472">Membrane</keyword>
<reference evidence="2 3" key="1">
    <citation type="journal article" date="2019" name="Nat. Ecol. Evol.">
        <title>Megaphylogeny resolves global patterns of mushroom evolution.</title>
        <authorList>
            <person name="Varga T."/>
            <person name="Krizsan K."/>
            <person name="Foldi C."/>
            <person name="Dima B."/>
            <person name="Sanchez-Garcia M."/>
            <person name="Sanchez-Ramirez S."/>
            <person name="Szollosi G.J."/>
            <person name="Szarkandi J.G."/>
            <person name="Papp V."/>
            <person name="Albert L."/>
            <person name="Andreopoulos W."/>
            <person name="Angelini C."/>
            <person name="Antonin V."/>
            <person name="Barry K.W."/>
            <person name="Bougher N.L."/>
            <person name="Buchanan P."/>
            <person name="Buyck B."/>
            <person name="Bense V."/>
            <person name="Catcheside P."/>
            <person name="Chovatia M."/>
            <person name="Cooper J."/>
            <person name="Damon W."/>
            <person name="Desjardin D."/>
            <person name="Finy P."/>
            <person name="Geml J."/>
            <person name="Haridas S."/>
            <person name="Hughes K."/>
            <person name="Justo A."/>
            <person name="Karasinski D."/>
            <person name="Kautmanova I."/>
            <person name="Kiss B."/>
            <person name="Kocsube S."/>
            <person name="Kotiranta H."/>
            <person name="LaButti K.M."/>
            <person name="Lechner B.E."/>
            <person name="Liimatainen K."/>
            <person name="Lipzen A."/>
            <person name="Lukacs Z."/>
            <person name="Mihaltcheva S."/>
            <person name="Morgado L.N."/>
            <person name="Niskanen T."/>
            <person name="Noordeloos M.E."/>
            <person name="Ohm R.A."/>
            <person name="Ortiz-Santana B."/>
            <person name="Ovrebo C."/>
            <person name="Racz N."/>
            <person name="Riley R."/>
            <person name="Savchenko A."/>
            <person name="Shiryaev A."/>
            <person name="Soop K."/>
            <person name="Spirin V."/>
            <person name="Szebenyi C."/>
            <person name="Tomsovsky M."/>
            <person name="Tulloss R.E."/>
            <person name="Uehling J."/>
            <person name="Grigoriev I.V."/>
            <person name="Vagvolgyi C."/>
            <person name="Papp T."/>
            <person name="Martin F.M."/>
            <person name="Miettinen O."/>
            <person name="Hibbett D.S."/>
            <person name="Nagy L.G."/>
        </authorList>
    </citation>
    <scope>NUCLEOTIDE SEQUENCE [LARGE SCALE GENOMIC DNA]</scope>
    <source>
        <strain evidence="2 3">OMC1185</strain>
    </source>
</reference>
<feature type="transmembrane region" description="Helical" evidence="1">
    <location>
        <begin position="243"/>
        <end position="264"/>
    </location>
</feature>
<dbReference type="EMBL" id="ML213526">
    <property type="protein sequence ID" value="TFK46915.1"/>
    <property type="molecule type" value="Genomic_DNA"/>
</dbReference>
<dbReference type="Proteomes" id="UP000305948">
    <property type="component" value="Unassembled WGS sequence"/>
</dbReference>
<name>A0A5C3MQ43_9AGAM</name>
<proteinExistence type="predicted"/>
<evidence type="ECO:0000313" key="2">
    <source>
        <dbReference type="EMBL" id="TFK46915.1"/>
    </source>
</evidence>
<keyword evidence="1" id="KW-0812">Transmembrane</keyword>
<protein>
    <submittedName>
        <fullName evidence="2">Uncharacterized protein</fullName>
    </submittedName>
</protein>